<evidence type="ECO:0000313" key="2">
    <source>
        <dbReference type="Proteomes" id="UP000284051"/>
    </source>
</evidence>
<organism evidence="1 2">
    <name type="scientific">Roseburia intestinalis</name>
    <dbReference type="NCBI Taxonomy" id="166486"/>
    <lineage>
        <taxon>Bacteria</taxon>
        <taxon>Bacillati</taxon>
        <taxon>Bacillota</taxon>
        <taxon>Clostridia</taxon>
        <taxon>Lachnospirales</taxon>
        <taxon>Lachnospiraceae</taxon>
        <taxon>Roseburia</taxon>
    </lineage>
</organism>
<comment type="caution">
    <text evidence="1">The sequence shown here is derived from an EMBL/GenBank/DDBJ whole genome shotgun (WGS) entry which is preliminary data.</text>
</comment>
<proteinExistence type="predicted"/>
<accession>A0A3R6DHC8</accession>
<dbReference type="Proteomes" id="UP000284051">
    <property type="component" value="Unassembled WGS sequence"/>
</dbReference>
<reference evidence="1 2" key="1">
    <citation type="submission" date="2018-08" db="EMBL/GenBank/DDBJ databases">
        <title>A genome reference for cultivated species of the human gut microbiota.</title>
        <authorList>
            <person name="Zou Y."/>
            <person name="Xue W."/>
            <person name="Luo G."/>
        </authorList>
    </citation>
    <scope>NUCLEOTIDE SEQUENCE [LARGE SCALE GENOMIC DNA]</scope>
    <source>
        <strain evidence="1 2">AM22-21LB</strain>
    </source>
</reference>
<evidence type="ECO:0000313" key="1">
    <source>
        <dbReference type="EMBL" id="RHG23286.1"/>
    </source>
</evidence>
<sequence length="109" mass="12557">MWGVCLDSNAIQDGLFQTVIQYKRKENGEVVIISPKTTYKLDIKHVKELSAPPQYIYGECVSPCNHPDMIGIVCDIAWHFKLNCYFYIIKVNGRPKSKRYYDGDLNPIV</sequence>
<protein>
    <submittedName>
        <fullName evidence="1">Uncharacterized protein</fullName>
    </submittedName>
</protein>
<dbReference type="RefSeq" id="WP_118651402.1">
    <property type="nucleotide sequence ID" value="NZ_QRID01000049.1"/>
</dbReference>
<name>A0A3R6DHC8_9FIRM</name>
<dbReference type="EMBL" id="QRID01000049">
    <property type="protein sequence ID" value="RHG23286.1"/>
    <property type="molecule type" value="Genomic_DNA"/>
</dbReference>
<gene>
    <name evidence="1" type="ORF">DW264_19045</name>
</gene>
<dbReference type="AlphaFoldDB" id="A0A3R6DHC8"/>